<dbReference type="Pfam" id="PF07883">
    <property type="entry name" value="Cupin_2"/>
    <property type="match status" value="1"/>
</dbReference>
<dbReference type="CDD" id="cd02230">
    <property type="entry name" value="cupin_HP0902-like"/>
    <property type="match status" value="1"/>
</dbReference>
<dbReference type="RefSeq" id="WP_131680198.1">
    <property type="nucleotide sequence ID" value="NZ_ABEXNG020000043.1"/>
</dbReference>
<feature type="domain" description="Cupin type-2" evidence="1">
    <location>
        <begin position="40"/>
        <end position="105"/>
    </location>
</feature>
<name>A0AAP2JXI8_PRORE</name>
<protein>
    <submittedName>
        <fullName evidence="2">Cupin domain-containing protein</fullName>
    </submittedName>
</protein>
<evidence type="ECO:0000313" key="2">
    <source>
        <dbReference type="EMBL" id="MBX6979928.1"/>
    </source>
</evidence>
<dbReference type="Proteomes" id="UP000824410">
    <property type="component" value="Unassembled WGS sequence"/>
</dbReference>
<comment type="caution">
    <text evidence="2">The sequence shown here is derived from an EMBL/GenBank/DDBJ whole genome shotgun (WGS) entry which is preliminary data.</text>
</comment>
<dbReference type="Gene3D" id="2.60.120.10">
    <property type="entry name" value="Jelly Rolls"/>
    <property type="match status" value="1"/>
</dbReference>
<dbReference type="EMBL" id="SHDO01000008">
    <property type="protein sequence ID" value="MBX6979928.1"/>
    <property type="molecule type" value="Genomic_DNA"/>
</dbReference>
<dbReference type="InterPro" id="IPR014710">
    <property type="entry name" value="RmlC-like_jellyroll"/>
</dbReference>
<reference evidence="2" key="1">
    <citation type="submission" date="2019-02" db="EMBL/GenBank/DDBJ databases">
        <title>Genomic characterization of isolates from hospital effluents in KZN, South Africa.</title>
        <authorList>
            <person name="Ntshobeni N."/>
            <person name="Allam M."/>
            <person name="Ismail A."/>
            <person name="Amoako D."/>
            <person name="Essack S."/>
            <person name="Chenia H."/>
        </authorList>
    </citation>
    <scope>NUCLEOTIDE SEQUENCE</scope>
    <source>
        <strain evidence="2">AFE97_S1</strain>
    </source>
</reference>
<dbReference type="AlphaFoldDB" id="A0AAP2JXI8"/>
<dbReference type="PANTHER" id="PTHR37694:SF1">
    <property type="entry name" value="SLR8022 PROTEIN"/>
    <property type="match status" value="1"/>
</dbReference>
<evidence type="ECO:0000259" key="1">
    <source>
        <dbReference type="Pfam" id="PF07883"/>
    </source>
</evidence>
<dbReference type="InterPro" id="IPR013096">
    <property type="entry name" value="Cupin_2"/>
</dbReference>
<proteinExistence type="predicted"/>
<dbReference type="InterPro" id="IPR011051">
    <property type="entry name" value="RmlC_Cupin_sf"/>
</dbReference>
<organism evidence="2 3">
    <name type="scientific">Providencia rettgeri</name>
    <dbReference type="NCBI Taxonomy" id="587"/>
    <lineage>
        <taxon>Bacteria</taxon>
        <taxon>Pseudomonadati</taxon>
        <taxon>Pseudomonadota</taxon>
        <taxon>Gammaproteobacteria</taxon>
        <taxon>Enterobacterales</taxon>
        <taxon>Morganellaceae</taxon>
        <taxon>Providencia</taxon>
    </lineage>
</organism>
<dbReference type="PANTHER" id="PTHR37694">
    <property type="entry name" value="SLR8022 PROTEIN"/>
    <property type="match status" value="1"/>
</dbReference>
<dbReference type="SUPFAM" id="SSF51182">
    <property type="entry name" value="RmlC-like cupins"/>
    <property type="match status" value="1"/>
</dbReference>
<sequence>MSDNTITPSEALTISTLINYTEQGIASRVLAKNTGGNMTLFAFDKGQALSEHSAPFDAIVMVVEGSLLLTIEGKPVTAKPGEIVRMPAHIPHAVDAPEPAKMLLVMLREPNTDCTH</sequence>
<evidence type="ECO:0000313" key="3">
    <source>
        <dbReference type="Proteomes" id="UP000824410"/>
    </source>
</evidence>
<gene>
    <name evidence="2" type="ORF">EX242_06595</name>
</gene>
<accession>A0AAP2JXI8</accession>